<proteinExistence type="inferred from homology"/>
<dbReference type="PANTHER" id="PTHR24092">
    <property type="entry name" value="PROBABLE PHOSPHOLIPID-TRANSPORTING ATPASE"/>
    <property type="match status" value="1"/>
</dbReference>
<dbReference type="Proteomes" id="UP000479190">
    <property type="component" value="Unassembled WGS sequence"/>
</dbReference>
<feature type="binding site" evidence="14">
    <location>
        <position position="1357"/>
    </location>
    <ligand>
        <name>ATP</name>
        <dbReference type="ChEBI" id="CHEBI:30616"/>
    </ligand>
</feature>
<feature type="domain" description="P-type ATPase N-terminal" evidence="18">
    <location>
        <begin position="974"/>
        <end position="1039"/>
    </location>
</feature>
<evidence type="ECO:0000256" key="8">
    <source>
        <dbReference type="ARBA" id="ARBA00022842"/>
    </source>
</evidence>
<dbReference type="InterPro" id="IPR023298">
    <property type="entry name" value="ATPase_P-typ_TM_dom_sf"/>
</dbReference>
<dbReference type="NCBIfam" id="TIGR01652">
    <property type="entry name" value="ATPase-Plipid"/>
    <property type="match status" value="1"/>
</dbReference>
<keyword evidence="10 17" id="KW-1133">Transmembrane helix</keyword>
<feature type="transmembrane region" description="Helical" evidence="17">
    <location>
        <begin position="1230"/>
        <end position="1259"/>
    </location>
</feature>
<dbReference type="GO" id="GO:0045332">
    <property type="term" value="P:phospholipid translocation"/>
    <property type="evidence" value="ECO:0007669"/>
    <property type="project" value="TreeGrafter"/>
</dbReference>
<dbReference type="Gene3D" id="3.40.50.1000">
    <property type="entry name" value="HAD superfamily/HAD-like"/>
    <property type="match status" value="1"/>
</dbReference>
<evidence type="ECO:0000256" key="6">
    <source>
        <dbReference type="ARBA" id="ARBA00022741"/>
    </source>
</evidence>
<dbReference type="GO" id="GO:0005802">
    <property type="term" value="C:trans-Golgi network"/>
    <property type="evidence" value="ECO:0007669"/>
    <property type="project" value="TreeGrafter"/>
</dbReference>
<evidence type="ECO:0000256" key="12">
    <source>
        <dbReference type="ARBA" id="ARBA00034036"/>
    </source>
</evidence>
<dbReference type="GO" id="GO:0000287">
    <property type="term" value="F:magnesium ion binding"/>
    <property type="evidence" value="ECO:0007669"/>
    <property type="project" value="InterPro"/>
</dbReference>
<feature type="binding site" evidence="15">
    <location>
        <position position="1357"/>
    </location>
    <ligand>
        <name>Mg(2+)</name>
        <dbReference type="ChEBI" id="CHEBI:18420"/>
    </ligand>
</feature>
<feature type="compositionally biased region" description="Basic residues" evidence="16">
    <location>
        <begin position="739"/>
        <end position="752"/>
    </location>
</feature>
<feature type="binding site" evidence="14">
    <location>
        <position position="1819"/>
    </location>
    <ligand>
        <name>ATP</name>
        <dbReference type="ChEBI" id="CHEBI:30616"/>
    </ligand>
</feature>
<protein>
    <recommendedName>
        <fullName evidence="3">P-type phospholipid transporter</fullName>
        <ecNumber evidence="3">7.6.2.1</ecNumber>
    </recommendedName>
</protein>
<keyword evidence="21" id="KW-1185">Reference proteome</keyword>
<dbReference type="CDD" id="cd02073">
    <property type="entry name" value="P-type_ATPase_APLT_Dnf-like"/>
    <property type="match status" value="1"/>
</dbReference>
<dbReference type="Gene3D" id="2.70.150.10">
    <property type="entry name" value="Calcium-transporting ATPase, cytoplasmic transduction domain A"/>
    <property type="match status" value="1"/>
</dbReference>
<evidence type="ECO:0000256" key="10">
    <source>
        <dbReference type="ARBA" id="ARBA00022989"/>
    </source>
</evidence>
<evidence type="ECO:0000256" key="14">
    <source>
        <dbReference type="PIRSR" id="PIRSR606539-2"/>
    </source>
</evidence>
<feature type="region of interest" description="Disordered" evidence="16">
    <location>
        <begin position="934"/>
        <end position="969"/>
    </location>
</feature>
<keyword evidence="8 15" id="KW-0460">Magnesium</keyword>
<dbReference type="InterPro" id="IPR006539">
    <property type="entry name" value="P-type_ATPase_IV"/>
</dbReference>
<feature type="region of interest" description="Disordered" evidence="16">
    <location>
        <begin position="661"/>
        <end position="842"/>
    </location>
</feature>
<feature type="active site" description="4-aspartylphosphate intermediate" evidence="13">
    <location>
        <position position="1355"/>
    </location>
</feature>
<dbReference type="InterPro" id="IPR036412">
    <property type="entry name" value="HAD-like_sf"/>
</dbReference>
<feature type="compositionally biased region" description="Low complexity" evidence="16">
    <location>
        <begin position="545"/>
        <end position="560"/>
    </location>
</feature>
<dbReference type="OrthoDB" id="377733at2759"/>
<dbReference type="InterPro" id="IPR023299">
    <property type="entry name" value="ATPase_P-typ_cyto_dom_N"/>
</dbReference>
<comment type="similarity">
    <text evidence="2">Belongs to the cation transport ATPase (P-type) (TC 3.A.3) family. Type IV subfamily.</text>
</comment>
<comment type="subcellular location">
    <subcellularLocation>
        <location evidence="1">Membrane</location>
        <topology evidence="1">Multi-pass membrane protein</topology>
    </subcellularLocation>
</comment>
<dbReference type="Pfam" id="PF13246">
    <property type="entry name" value="Cation_ATPase"/>
    <property type="match status" value="1"/>
</dbReference>
<dbReference type="InterPro" id="IPR023214">
    <property type="entry name" value="HAD_sf"/>
</dbReference>
<feature type="compositionally biased region" description="Low complexity" evidence="16">
    <location>
        <begin position="2016"/>
        <end position="2026"/>
    </location>
</feature>
<evidence type="ECO:0000256" key="7">
    <source>
        <dbReference type="ARBA" id="ARBA00022840"/>
    </source>
</evidence>
<keyword evidence="11 17" id="KW-0472">Membrane</keyword>
<dbReference type="GO" id="GO:0016887">
    <property type="term" value="F:ATP hydrolysis activity"/>
    <property type="evidence" value="ECO:0007669"/>
    <property type="project" value="InterPro"/>
</dbReference>
<dbReference type="InterPro" id="IPR001757">
    <property type="entry name" value="P_typ_ATPase"/>
</dbReference>
<feature type="binding site" evidence="14">
    <location>
        <position position="1789"/>
    </location>
    <ligand>
        <name>ATP</name>
        <dbReference type="ChEBI" id="CHEBI:30616"/>
    </ligand>
</feature>
<dbReference type="GO" id="GO:0007030">
    <property type="term" value="P:Golgi organization"/>
    <property type="evidence" value="ECO:0007669"/>
    <property type="project" value="TreeGrafter"/>
</dbReference>
<dbReference type="InterPro" id="IPR032631">
    <property type="entry name" value="P-type_ATPase_N"/>
</dbReference>
<dbReference type="InterPro" id="IPR018303">
    <property type="entry name" value="ATPase_P-typ_P_site"/>
</dbReference>
<feature type="compositionally biased region" description="Polar residues" evidence="16">
    <location>
        <begin position="2057"/>
        <end position="2067"/>
    </location>
</feature>
<dbReference type="PANTHER" id="PTHR24092:SF190">
    <property type="entry name" value="PHOSPHOLIPID-TRANSPORTING ATPASE"/>
    <property type="match status" value="1"/>
</dbReference>
<evidence type="ECO:0000259" key="19">
    <source>
        <dbReference type="Pfam" id="PF16212"/>
    </source>
</evidence>
<feature type="compositionally biased region" description="Low complexity" evidence="16">
    <location>
        <begin position="753"/>
        <end position="763"/>
    </location>
</feature>
<comment type="catalytic activity">
    <reaction evidence="12">
        <text>ATP + H2O + phospholipidSide 1 = ADP + phosphate + phospholipidSide 2.</text>
        <dbReference type="EC" id="7.6.2.1"/>
    </reaction>
</comment>
<evidence type="ECO:0000313" key="21">
    <source>
        <dbReference type="Proteomes" id="UP000479190"/>
    </source>
</evidence>
<feature type="compositionally biased region" description="Low complexity" evidence="16">
    <location>
        <begin position="782"/>
        <end position="797"/>
    </location>
</feature>
<feature type="compositionally biased region" description="Low complexity" evidence="16">
    <location>
        <begin position="700"/>
        <end position="713"/>
    </location>
</feature>
<feature type="binding site" evidence="14">
    <location>
        <position position="1356"/>
    </location>
    <ligand>
        <name>ATP</name>
        <dbReference type="ChEBI" id="CHEBI:30616"/>
    </ligand>
</feature>
<evidence type="ECO:0000256" key="15">
    <source>
        <dbReference type="PIRSR" id="PIRSR606539-3"/>
    </source>
</evidence>
<evidence type="ECO:0000256" key="13">
    <source>
        <dbReference type="PIRSR" id="PIRSR606539-1"/>
    </source>
</evidence>
<keyword evidence="4 17" id="KW-0812">Transmembrane</keyword>
<feature type="compositionally biased region" description="Low complexity" evidence="16">
    <location>
        <begin position="2036"/>
        <end position="2056"/>
    </location>
</feature>
<dbReference type="NCBIfam" id="TIGR01494">
    <property type="entry name" value="ATPase_P-type"/>
    <property type="match status" value="1"/>
</dbReference>
<name>A0A6H5I5U9_9HYME</name>
<feature type="binding site" evidence="14">
    <location>
        <position position="1524"/>
    </location>
    <ligand>
        <name>ATP</name>
        <dbReference type="ChEBI" id="CHEBI:30616"/>
    </ligand>
</feature>
<feature type="binding site" evidence="14">
    <location>
        <position position="1558"/>
    </location>
    <ligand>
        <name>ATP</name>
        <dbReference type="ChEBI" id="CHEBI:30616"/>
    </ligand>
</feature>
<feature type="binding site" evidence="14">
    <location>
        <position position="1818"/>
    </location>
    <ligand>
        <name>ATP</name>
        <dbReference type="ChEBI" id="CHEBI:30616"/>
    </ligand>
</feature>
<feature type="transmembrane region" description="Helical" evidence="17">
    <location>
        <begin position="1279"/>
        <end position="1307"/>
    </location>
</feature>
<evidence type="ECO:0000259" key="18">
    <source>
        <dbReference type="Pfam" id="PF16209"/>
    </source>
</evidence>
<dbReference type="InterPro" id="IPR032630">
    <property type="entry name" value="P_typ_ATPase_c"/>
</dbReference>
<evidence type="ECO:0000256" key="4">
    <source>
        <dbReference type="ARBA" id="ARBA00022692"/>
    </source>
</evidence>
<feature type="binding site" evidence="14">
    <location>
        <position position="1502"/>
    </location>
    <ligand>
        <name>ATP</name>
        <dbReference type="ChEBI" id="CHEBI:30616"/>
    </ligand>
</feature>
<dbReference type="Gene3D" id="3.40.1110.10">
    <property type="entry name" value="Calcium-transporting ATPase, cytoplasmic domain N"/>
    <property type="match status" value="1"/>
</dbReference>
<reference evidence="20 21" key="1">
    <citation type="submission" date="2020-02" db="EMBL/GenBank/DDBJ databases">
        <authorList>
            <person name="Ferguson B K."/>
        </authorList>
    </citation>
    <scope>NUCLEOTIDE SEQUENCE [LARGE SCALE GENOMIC DNA]</scope>
</reference>
<organism evidence="20 21">
    <name type="scientific">Trichogramma brassicae</name>
    <dbReference type="NCBI Taxonomy" id="86971"/>
    <lineage>
        <taxon>Eukaryota</taxon>
        <taxon>Metazoa</taxon>
        <taxon>Ecdysozoa</taxon>
        <taxon>Arthropoda</taxon>
        <taxon>Hexapoda</taxon>
        <taxon>Insecta</taxon>
        <taxon>Pterygota</taxon>
        <taxon>Neoptera</taxon>
        <taxon>Endopterygota</taxon>
        <taxon>Hymenoptera</taxon>
        <taxon>Apocrita</taxon>
        <taxon>Proctotrupomorpha</taxon>
        <taxon>Chalcidoidea</taxon>
        <taxon>Trichogrammatidae</taxon>
        <taxon>Trichogramma</taxon>
    </lineage>
</organism>
<keyword evidence="9" id="KW-1278">Translocase</keyword>
<feature type="compositionally biased region" description="Low complexity" evidence="16">
    <location>
        <begin position="522"/>
        <end position="538"/>
    </location>
</feature>
<evidence type="ECO:0000256" key="1">
    <source>
        <dbReference type="ARBA" id="ARBA00004141"/>
    </source>
</evidence>
<dbReference type="PRINTS" id="PR00119">
    <property type="entry name" value="CATATPASE"/>
</dbReference>
<feature type="binding site" evidence="14">
    <location>
        <position position="1638"/>
    </location>
    <ligand>
        <name>ATP</name>
        <dbReference type="ChEBI" id="CHEBI:30616"/>
    </ligand>
</feature>
<evidence type="ECO:0000256" key="2">
    <source>
        <dbReference type="ARBA" id="ARBA00008109"/>
    </source>
</evidence>
<feature type="binding site" evidence="14">
    <location>
        <position position="1355"/>
    </location>
    <ligand>
        <name>ATP</name>
        <dbReference type="ChEBI" id="CHEBI:30616"/>
    </ligand>
</feature>
<gene>
    <name evidence="20" type="ORF">TBRA_LOCUS3912</name>
</gene>
<dbReference type="InterPro" id="IPR008250">
    <property type="entry name" value="ATPase_P-typ_transduc_dom_A_sf"/>
</dbReference>
<feature type="compositionally biased region" description="Acidic residues" evidence="16">
    <location>
        <begin position="673"/>
        <end position="688"/>
    </location>
</feature>
<dbReference type="EC" id="7.6.2.1" evidence="3"/>
<feature type="region of interest" description="Disordered" evidence="16">
    <location>
        <begin position="2011"/>
        <end position="2067"/>
    </location>
</feature>
<feature type="compositionally biased region" description="Basic residues" evidence="16">
    <location>
        <begin position="809"/>
        <end position="823"/>
    </location>
</feature>
<evidence type="ECO:0000256" key="9">
    <source>
        <dbReference type="ARBA" id="ARBA00022967"/>
    </source>
</evidence>
<feature type="transmembrane region" description="Helical" evidence="17">
    <location>
        <begin position="1017"/>
        <end position="1044"/>
    </location>
</feature>
<feature type="binding site" evidence="14">
    <location>
        <position position="1639"/>
    </location>
    <ligand>
        <name>ATP</name>
        <dbReference type="ChEBI" id="CHEBI:30616"/>
    </ligand>
</feature>
<feature type="binding site" evidence="14">
    <location>
        <position position="1640"/>
    </location>
    <ligand>
        <name>ATP</name>
        <dbReference type="ChEBI" id="CHEBI:30616"/>
    </ligand>
</feature>
<evidence type="ECO:0000256" key="5">
    <source>
        <dbReference type="ARBA" id="ARBA00022723"/>
    </source>
</evidence>
<dbReference type="SUPFAM" id="SSF81653">
    <property type="entry name" value="Calcium ATPase, transduction domain A"/>
    <property type="match status" value="1"/>
</dbReference>
<feature type="domain" description="P-type ATPase C-terminal" evidence="19">
    <location>
        <begin position="1841"/>
        <end position="1936"/>
    </location>
</feature>
<keyword evidence="7 14" id="KW-0067">ATP-binding</keyword>
<dbReference type="Pfam" id="PF16209">
    <property type="entry name" value="PhoLip_ATPase_N"/>
    <property type="match status" value="1"/>
</dbReference>
<dbReference type="SUPFAM" id="SSF81665">
    <property type="entry name" value="Calcium ATPase, transmembrane domain M"/>
    <property type="match status" value="1"/>
</dbReference>
<keyword evidence="5 15" id="KW-0479">Metal-binding</keyword>
<feature type="transmembrane region" description="Helical" evidence="17">
    <location>
        <begin position="1904"/>
        <end position="1928"/>
    </location>
</feature>
<dbReference type="GO" id="GO:0140326">
    <property type="term" value="F:ATPase-coupled intramembrane lipid transporter activity"/>
    <property type="evidence" value="ECO:0007669"/>
    <property type="project" value="UniProtKB-EC"/>
</dbReference>
<evidence type="ECO:0000256" key="3">
    <source>
        <dbReference type="ARBA" id="ARBA00012189"/>
    </source>
</evidence>
<feature type="binding site" evidence="14">
    <location>
        <position position="1795"/>
    </location>
    <ligand>
        <name>ATP</name>
        <dbReference type="ChEBI" id="CHEBI:30616"/>
    </ligand>
</feature>
<feature type="compositionally biased region" description="Acidic residues" evidence="16">
    <location>
        <begin position="714"/>
        <end position="728"/>
    </location>
</feature>
<sequence>MHASHLVGKSSTVTYDDSSSIGTVEQKPKQWACFVRARKISDSNDRTASVPRASVSRAVLLLLFRNDTRRSRHYGTSTRRLSLGIFFYILEINRKLVDCSGSRTSIANSEAFGQYTHVWILATSHVNNNNNNDNKRRARGNLRGQLRRHKNYLEPKPKGRRDHRRLLALSTRKIHRTIYHRCRCSYWTQNINLWLQTKINYFDHLQSQSISKIFCWSARNCCICVNNEISAKKNFNKILPGVRLHKYTLRQEDVCHVASSYAAKFTHRSASMRVPSYTPKVIKKSEKFIKREDDEPEDVNKAAAAAAEAAKEISLEGSKKPKQLAANPADRQTCCLQRYSSLHLHTRIYAYSSSTQSQSRCSRSCSCRPIPRRRRERIALAQANSSSRKGRRTRAFYFAISRRSLSYDARSSFCVSNIQGAAKVWRHLEISRNKRRKKIKNLISDVFFYEESNETIQPISFQRFRLLTKRLPIRVRVMMDRSPERGKSKLSSIKCKKSSCMRGRARRVMRRHKILPNLPMLRGSHSGSRSSSSSSSSSSERDSSSSRSIRRQSCSISCSSGAEARARGSPHAAAVHEVPAPGAPAPQQQQQQQPQLRTMMNAQKAEHHHQRDSLELELFEVRCESDDCLSMSEAAATPKSELCASASGAVANGSKSQLQLQQHKIARRATPEITDDDDDDEEDDDQDVLEQHRHQRAAARAKTAAVAAAIAAAEADEDDEDDEDEEEVSAGGLGCAGGARRKRKKLRRRKKSSSAGSGSSSRRGSAKQHKRQDSTASSACCLAGLTSSSTSSSAAGAYPRDLGSASSSRAHHHHHHQHQHQHHQPQQQQQQRHQRQSLSAQAGCSFRDSGLEEVCSGEGPLYSSKRDSASSSIGAASGAGLAAAGSSSFAAGCTATQTSGASAGAASGARHSRLRNSLLSVLGKLVVWKGTRYRPTPTSSSSIPPSSPPPTECIGRSGGFFSSGDDSRKTERRIRANNREYNLQFNYANNYIKTSKYSVLTFLPLNLFEQFQRLANFYFLCLLVLQLIPAISSLTPVTTAIPLIGVLTLTAVKDAYDDFQRHSSDSQVNNRKSWTLRGTKLREEKWSQVQVGDVIRMENDQFVAADVLLLTTSEPNGLCYIETAELDGETNLKCRQCLQETAEMMDNHELIGNFDGEIICETPNNLLNKFGILTWKGKKYILDNDKIILRGCVLRNTQWCYGIVIFAGKDTKLMQNSGKSKFKRTSIDRLLNLLIIGIVLFLLSLCLFCMIGCGIWESLVGRYFQVYLPWDSLVPSEPLAGATVIALLVFFSYAIVLNTVVPISLYVSVEVIRFVQSFLINWDEEMYHAPTNTHARARTTTLNEELGQIQYIFSDKTGTLTQNIMTFNKCSIAGQCYGDVIDEVTGEVIDLTEIRTVPSLDFSFNKDYEPEFKFYDSSLLEAVRSDNEDVHSFFRLLALCHTVMAEDKTGNLEYQAQSPDEAALVSAARNFGFVFRERSPNSITIDVMGKREIYELLCILDFNNVRKRMSVILRKDGQLKLYCKGADNVIYERVKAGSEEIMAKTQEHLNKFAGEGLRTLCLSTKDLDEAFFNDWKQRHQEAAMSHENKDDKLDAIYEEIEKDMTLLGATAIEDKLQDGVPQTIANLGLAGIKLWVLTGDKQGMSFFHFINKVPSERILIPEYLLTETAINIGYSCQLLTDDLTDVFIVDATTYDGVETQLTRYLDTIKASSNQQKRPTLSIVTFRWDKESSDTEYNQTREEADEHDNDTQAGFAIVINGHSLVHALHPQMEQLFMDVSSQCKAVICCRVTPLQKAMVVELVKKNKEAVTLAIGDGANDVSMIKTAHIGVGISGQEGLQAVLASDYSIGQFRFLERLLMVHGRWSYYRMSKFLRYFFYKNFAFTLCHIWFAFFCGFSAQAMSEATFWFTAVISVIMLVIPVLSWRFFFIDVRPTLSDRVRLKQRLAQMRSRQSQDILRTPSTRRTRRSLRSGYAFAHQEGFGRLITSGKIMRKLPNGSDFKFAMPFASSNNVPKQVTTTGTTPGTVVGSGIGGGSSSSTAPTSSSSPKENNSISQSRITRTSESSNL</sequence>
<feature type="region of interest" description="Disordered" evidence="16">
    <location>
        <begin position="501"/>
        <end position="613"/>
    </location>
</feature>
<feature type="compositionally biased region" description="Low complexity" evidence="16">
    <location>
        <begin position="570"/>
        <end position="595"/>
    </location>
</feature>
<dbReference type="GO" id="GO:0005886">
    <property type="term" value="C:plasma membrane"/>
    <property type="evidence" value="ECO:0007669"/>
    <property type="project" value="TreeGrafter"/>
</dbReference>
<feature type="compositionally biased region" description="Low complexity" evidence="16">
    <location>
        <begin position="935"/>
        <end position="944"/>
    </location>
</feature>
<dbReference type="FunFam" id="3.40.1110.10:FF:000188">
    <property type="entry name" value="Phospholipid-transporting ATPase"/>
    <property type="match status" value="1"/>
</dbReference>
<dbReference type="Pfam" id="PF16212">
    <property type="entry name" value="PhoLip_ATPase_C"/>
    <property type="match status" value="1"/>
</dbReference>
<dbReference type="SUPFAM" id="SSF81660">
    <property type="entry name" value="Metal cation-transporting ATPase, ATP-binding domain N"/>
    <property type="match status" value="1"/>
</dbReference>
<dbReference type="GO" id="GO:0005524">
    <property type="term" value="F:ATP binding"/>
    <property type="evidence" value="ECO:0007669"/>
    <property type="project" value="UniProtKB-KW"/>
</dbReference>
<evidence type="ECO:0000256" key="17">
    <source>
        <dbReference type="SAM" id="Phobius"/>
    </source>
</evidence>
<evidence type="ECO:0000313" key="20">
    <source>
        <dbReference type="EMBL" id="CAB0031958.1"/>
    </source>
</evidence>
<dbReference type="EMBL" id="CADCXV010000661">
    <property type="protein sequence ID" value="CAB0031958.1"/>
    <property type="molecule type" value="Genomic_DNA"/>
</dbReference>
<dbReference type="SUPFAM" id="SSF56784">
    <property type="entry name" value="HAD-like"/>
    <property type="match status" value="1"/>
</dbReference>
<keyword evidence="6 14" id="KW-0547">Nucleotide-binding</keyword>
<comment type="cofactor">
    <cofactor evidence="15">
        <name>Mg(2+)</name>
        <dbReference type="ChEBI" id="CHEBI:18420"/>
    </cofactor>
</comment>
<evidence type="ECO:0000256" key="11">
    <source>
        <dbReference type="ARBA" id="ARBA00023136"/>
    </source>
</evidence>
<feature type="compositionally biased region" description="Basic residues" evidence="16">
    <location>
        <begin position="501"/>
        <end position="514"/>
    </location>
</feature>
<evidence type="ECO:0000256" key="16">
    <source>
        <dbReference type="SAM" id="MobiDB-lite"/>
    </source>
</evidence>
<accession>A0A6H5I5U9</accession>
<dbReference type="FunFam" id="3.40.50.1000:FF:000014">
    <property type="entry name" value="Phospholipid-transporting ATPase"/>
    <property type="match status" value="1"/>
</dbReference>
<feature type="binding site" evidence="15">
    <location>
        <position position="1819"/>
    </location>
    <ligand>
        <name>Mg(2+)</name>
        <dbReference type="ChEBI" id="CHEBI:18420"/>
    </ligand>
</feature>
<feature type="binding site" evidence="15">
    <location>
        <position position="1355"/>
    </location>
    <ligand>
        <name>Mg(2+)</name>
        <dbReference type="ChEBI" id="CHEBI:18420"/>
    </ligand>
</feature>
<feature type="binding site" evidence="14">
    <location>
        <position position="1461"/>
    </location>
    <ligand>
        <name>ATP</name>
        <dbReference type="ChEBI" id="CHEBI:30616"/>
    </ligand>
</feature>
<feature type="binding site" evidence="15">
    <location>
        <position position="1815"/>
    </location>
    <ligand>
        <name>Mg(2+)</name>
        <dbReference type="ChEBI" id="CHEBI:18420"/>
    </ligand>
</feature>
<dbReference type="FunFam" id="3.40.50.1000:FF:000001">
    <property type="entry name" value="Phospholipid-transporting ATPase IC"/>
    <property type="match status" value="1"/>
</dbReference>
<feature type="transmembrane region" description="Helical" evidence="17">
    <location>
        <begin position="1876"/>
        <end position="1898"/>
    </location>
</feature>
<dbReference type="PROSITE" id="PS00154">
    <property type="entry name" value="ATPASE_E1_E2"/>
    <property type="match status" value="1"/>
</dbReference>